<keyword evidence="5 7" id="KW-0472">Membrane</keyword>
<feature type="domain" description="MacB-like periplasmic core" evidence="9">
    <location>
        <begin position="19"/>
        <end position="199"/>
    </location>
</feature>
<gene>
    <name evidence="10" type="ORF">J2S19_001301</name>
</gene>
<evidence type="ECO:0000256" key="4">
    <source>
        <dbReference type="ARBA" id="ARBA00022989"/>
    </source>
</evidence>
<proteinExistence type="inferred from homology"/>
<feature type="transmembrane region" description="Helical" evidence="7">
    <location>
        <begin position="332"/>
        <end position="356"/>
    </location>
</feature>
<keyword evidence="3 7" id="KW-0812">Transmembrane</keyword>
<evidence type="ECO:0000256" key="5">
    <source>
        <dbReference type="ARBA" id="ARBA00023136"/>
    </source>
</evidence>
<dbReference type="InterPro" id="IPR050250">
    <property type="entry name" value="Macrolide_Exporter_MacB"/>
</dbReference>
<name>A0ABT9ZCR0_9BACI</name>
<evidence type="ECO:0000256" key="2">
    <source>
        <dbReference type="ARBA" id="ARBA00022475"/>
    </source>
</evidence>
<feature type="transmembrane region" description="Helical" evidence="7">
    <location>
        <begin position="457"/>
        <end position="477"/>
    </location>
</feature>
<accession>A0ABT9ZCR0</accession>
<dbReference type="Proteomes" id="UP001234495">
    <property type="component" value="Unassembled WGS sequence"/>
</dbReference>
<evidence type="ECO:0000259" key="8">
    <source>
        <dbReference type="Pfam" id="PF02687"/>
    </source>
</evidence>
<dbReference type="Pfam" id="PF12704">
    <property type="entry name" value="MacB_PCD"/>
    <property type="match status" value="1"/>
</dbReference>
<evidence type="ECO:0000256" key="3">
    <source>
        <dbReference type="ARBA" id="ARBA00022692"/>
    </source>
</evidence>
<feature type="transmembrane region" description="Helical" evidence="7">
    <location>
        <begin position="726"/>
        <end position="749"/>
    </location>
</feature>
<keyword evidence="2" id="KW-1003">Cell membrane</keyword>
<comment type="similarity">
    <text evidence="6">Belongs to the ABC-4 integral membrane protein family.</text>
</comment>
<evidence type="ECO:0000313" key="11">
    <source>
        <dbReference type="Proteomes" id="UP001234495"/>
    </source>
</evidence>
<organism evidence="10 11">
    <name type="scientific">Metabacillus malikii</name>
    <dbReference type="NCBI Taxonomy" id="1504265"/>
    <lineage>
        <taxon>Bacteria</taxon>
        <taxon>Bacillati</taxon>
        <taxon>Bacillota</taxon>
        <taxon>Bacilli</taxon>
        <taxon>Bacillales</taxon>
        <taxon>Bacillaceae</taxon>
        <taxon>Metabacillus</taxon>
    </lineage>
</organism>
<comment type="subcellular location">
    <subcellularLocation>
        <location evidence="1">Cell membrane</location>
        <topology evidence="1">Multi-pass membrane protein</topology>
    </subcellularLocation>
</comment>
<dbReference type="PANTHER" id="PTHR30572">
    <property type="entry name" value="MEMBRANE COMPONENT OF TRANSPORTER-RELATED"/>
    <property type="match status" value="1"/>
</dbReference>
<dbReference type="RefSeq" id="WP_307338770.1">
    <property type="nucleotide sequence ID" value="NZ_JAUSUD010000004.1"/>
</dbReference>
<comment type="caution">
    <text evidence="10">The sequence shown here is derived from an EMBL/GenBank/DDBJ whole genome shotgun (WGS) entry which is preliminary data.</text>
</comment>
<feature type="transmembrane region" description="Helical" evidence="7">
    <location>
        <begin position="376"/>
        <end position="402"/>
    </location>
</feature>
<feature type="transmembrane region" description="Helical" evidence="7">
    <location>
        <begin position="281"/>
        <end position="304"/>
    </location>
</feature>
<evidence type="ECO:0000256" key="6">
    <source>
        <dbReference type="ARBA" id="ARBA00038076"/>
    </source>
</evidence>
<feature type="domain" description="ABC3 transporter permease C-terminal" evidence="8">
    <location>
        <begin position="736"/>
        <end position="852"/>
    </location>
</feature>
<evidence type="ECO:0000256" key="7">
    <source>
        <dbReference type="SAM" id="Phobius"/>
    </source>
</evidence>
<dbReference type="InterPro" id="IPR003838">
    <property type="entry name" value="ABC3_permease_C"/>
</dbReference>
<evidence type="ECO:0000259" key="9">
    <source>
        <dbReference type="Pfam" id="PF12704"/>
    </source>
</evidence>
<dbReference type="EMBL" id="JAUSUD010000004">
    <property type="protein sequence ID" value="MDQ0230049.1"/>
    <property type="molecule type" value="Genomic_DNA"/>
</dbReference>
<keyword evidence="4 7" id="KW-1133">Transmembrane helix</keyword>
<reference evidence="10 11" key="1">
    <citation type="submission" date="2023-07" db="EMBL/GenBank/DDBJ databases">
        <title>Genomic Encyclopedia of Type Strains, Phase IV (KMG-IV): sequencing the most valuable type-strain genomes for metagenomic binning, comparative biology and taxonomic classification.</title>
        <authorList>
            <person name="Goeker M."/>
        </authorList>
    </citation>
    <scope>NUCLEOTIDE SEQUENCE [LARGE SCALE GENOMIC DNA]</scope>
    <source>
        <strain evidence="10 11">DSM 29005</strain>
    </source>
</reference>
<dbReference type="InterPro" id="IPR025857">
    <property type="entry name" value="MacB_PCD"/>
</dbReference>
<feature type="transmembrane region" description="Helical" evidence="7">
    <location>
        <begin position="20"/>
        <end position="44"/>
    </location>
</feature>
<sequence length="861" mass="97113">MNIVNKLTVRHLIENKRRTLITIIGVIISVAMVSAVATSVFSFLDLMKRDTIARDGEWHVQYQKVTVDQVNELEKDEQTKKLALSNDVGYASLENAQNKYKPYIFIKQYNDTANNLFPIELTKGRLPEKENEIVLSVEIEKDTNTEYSIGDQLTLDIGDRYTDSSPVPLTQTDTLEMGEDTVNETLITKQTETYTIVGFINQPLWEKSWSPGHTAITYLDKKSLKSDEKVNAVIQLKDVNYNLYNHAEELASKLGIKTFHYNSELLRYSAITNNSDLAKTLFSLIAIIIAIIMTGSVSLIYNAFAISVSERSRHLGMLSSVGATKKQKRNSVFFEGIVIGTISIPIGIIAGIGGIGLTFHFINTFIGNTFGIQEKLIVIVTPLSIIVPCIISIVTIFISTFVPAKKASKISAIDAIRQTEDIKLTKKAVKTSKLVRKLFGIEADIGLKNMKRNKRRYQATIFSLIISIVLFLTVSFFTGSIQKSLDMSQDQANFDIQIYGEDLTVKDFSPFRTLKEVTDSTIYNVVSAYSSIGPEEMPDRLLELVETTDDYNLEDGKYPYYLSIYGMDEASFHKYAKQIGVNPEKLTSSKEPQAIIINEVTYEDAATRKFIETKTIETKVGSSIDLYSMNYETNEKKLMSKVQVGALTDQVPVGINHSRLGGLDIIVSDKTLEQILDEELKEELQTFFFMNTTDPEKTQREIEELKKSNMEVYNVSRERKDAEQTMLLMSIFIYGFIVLISFISIANIFNTITTSIALRKREFAMLKSVGMTPKGFNKMLHYESIFYGVKGLLYGLPLSLLVMVLIYFSMQNTFEYGFTLHWGSIIFVIIAIFIIVGSAMLYSSSKVKKENIIDGLKQENI</sequence>
<keyword evidence="11" id="KW-1185">Reference proteome</keyword>
<protein>
    <submittedName>
        <fullName evidence="10">ABC transport system permease protein</fullName>
    </submittedName>
</protein>
<feature type="transmembrane region" description="Helical" evidence="7">
    <location>
        <begin position="820"/>
        <end position="842"/>
    </location>
</feature>
<evidence type="ECO:0000256" key="1">
    <source>
        <dbReference type="ARBA" id="ARBA00004651"/>
    </source>
</evidence>
<evidence type="ECO:0000313" key="10">
    <source>
        <dbReference type="EMBL" id="MDQ0230049.1"/>
    </source>
</evidence>
<feature type="transmembrane region" description="Helical" evidence="7">
    <location>
        <begin position="785"/>
        <end position="808"/>
    </location>
</feature>
<feature type="domain" description="ABC3 transporter permease C-terminal" evidence="8">
    <location>
        <begin position="287"/>
        <end position="411"/>
    </location>
</feature>
<dbReference type="PANTHER" id="PTHR30572:SF4">
    <property type="entry name" value="ABC TRANSPORTER PERMEASE YTRF"/>
    <property type="match status" value="1"/>
</dbReference>
<dbReference type="Pfam" id="PF02687">
    <property type="entry name" value="FtsX"/>
    <property type="match status" value="2"/>
</dbReference>